<sequence>MSTANISESKLFQPLKLGNSQLDHRIAMAPLTRYRNDKNHVAMPFVPRYYSERASTSGTLIISEATGVSMQDTGVPAGPAFVTDEQVEAWRKVIAAVHEQKSVWFQQIWGQGRAADPEYQKARGFKYRSSSAVPMEPGAAVPEAMTEEEILEFIQDFVATAKRVVAAGGDGIEIHSAHGYLLDQFLSDSVNKRTDKWGGSIENRSRLTLEVTKAVVEAIGAEKVGIRLSPYASFQGAESSNVHEQYGYLVGELKKMNVPFAYLSLVEARGDPAKLLVPSQDPSIEQQTLDFILDIWDNLSPVIVAGGYTPETAAKALETHYAKWDVIVAFGRSFLANPDFVYRAQHGISLNNYHRQSFYIKGSEIGYNDYPFSSEWIDARREWAIKNLESNYK</sequence>
<feature type="domain" description="NADH:flavin oxidoreductase/NADH oxidase N-terminal" evidence="2">
    <location>
        <begin position="10"/>
        <end position="351"/>
    </location>
</feature>
<dbReference type="OrthoDB" id="276546at2759"/>
<name>A0A8H3WB49_9PEZI</name>
<organism evidence="3 4">
    <name type="scientific">Colletotrichum asianum</name>
    <dbReference type="NCBI Taxonomy" id="702518"/>
    <lineage>
        <taxon>Eukaryota</taxon>
        <taxon>Fungi</taxon>
        <taxon>Dikarya</taxon>
        <taxon>Ascomycota</taxon>
        <taxon>Pezizomycotina</taxon>
        <taxon>Sordariomycetes</taxon>
        <taxon>Hypocreomycetidae</taxon>
        <taxon>Glomerellales</taxon>
        <taxon>Glomerellaceae</taxon>
        <taxon>Colletotrichum</taxon>
        <taxon>Colletotrichum gloeosporioides species complex</taxon>
    </lineage>
</organism>
<dbReference type="SUPFAM" id="SSF51395">
    <property type="entry name" value="FMN-linked oxidoreductases"/>
    <property type="match status" value="1"/>
</dbReference>
<comment type="caution">
    <text evidence="3">The sequence shown here is derived from an EMBL/GenBank/DDBJ whole genome shotgun (WGS) entry which is preliminary data.</text>
</comment>
<accession>A0A8H3WB49</accession>
<evidence type="ECO:0000256" key="1">
    <source>
        <dbReference type="ARBA" id="ARBA00022630"/>
    </source>
</evidence>
<reference evidence="3 4" key="1">
    <citation type="submission" date="2019-12" db="EMBL/GenBank/DDBJ databases">
        <title>A genome sequence resource for the geographically widespread anthracnose pathogen Colletotrichum asianum.</title>
        <authorList>
            <person name="Meng Y."/>
        </authorList>
    </citation>
    <scope>NUCLEOTIDE SEQUENCE [LARGE SCALE GENOMIC DNA]</scope>
    <source>
        <strain evidence="3 4">ICMP 18580</strain>
    </source>
</reference>
<dbReference type="EMBL" id="WOWK01000035">
    <property type="protein sequence ID" value="KAF0325651.1"/>
    <property type="molecule type" value="Genomic_DNA"/>
</dbReference>
<dbReference type="PANTHER" id="PTHR22893:SF91">
    <property type="entry name" value="NADPH DEHYDROGENASE 2-RELATED"/>
    <property type="match status" value="1"/>
</dbReference>
<keyword evidence="4" id="KW-1185">Reference proteome</keyword>
<dbReference type="InterPro" id="IPR001155">
    <property type="entry name" value="OxRdtase_FMN_N"/>
</dbReference>
<dbReference type="AlphaFoldDB" id="A0A8H3WB49"/>
<dbReference type="PANTHER" id="PTHR22893">
    <property type="entry name" value="NADH OXIDOREDUCTASE-RELATED"/>
    <property type="match status" value="1"/>
</dbReference>
<gene>
    <name evidence="3" type="ORF">GQ607_007093</name>
</gene>
<dbReference type="FunFam" id="3.20.20.70:FF:000138">
    <property type="entry name" value="NADPH dehydrogenase 1"/>
    <property type="match status" value="1"/>
</dbReference>
<keyword evidence="1" id="KW-0285">Flavoprotein</keyword>
<evidence type="ECO:0000313" key="4">
    <source>
        <dbReference type="Proteomes" id="UP000434172"/>
    </source>
</evidence>
<dbReference type="GO" id="GO:0003959">
    <property type="term" value="F:NADPH dehydrogenase activity"/>
    <property type="evidence" value="ECO:0007669"/>
    <property type="project" value="TreeGrafter"/>
</dbReference>
<evidence type="ECO:0000313" key="3">
    <source>
        <dbReference type="EMBL" id="KAF0325651.1"/>
    </source>
</evidence>
<protein>
    <submittedName>
        <fullName evidence="3">Nadh:flavin oxidoreductase nadh oxidase family protein</fullName>
    </submittedName>
</protein>
<dbReference type="InterPro" id="IPR045247">
    <property type="entry name" value="Oye-like"/>
</dbReference>
<dbReference type="InterPro" id="IPR013785">
    <property type="entry name" value="Aldolase_TIM"/>
</dbReference>
<dbReference type="Gene3D" id="3.20.20.70">
    <property type="entry name" value="Aldolase class I"/>
    <property type="match status" value="1"/>
</dbReference>
<dbReference type="Proteomes" id="UP000434172">
    <property type="component" value="Unassembled WGS sequence"/>
</dbReference>
<proteinExistence type="predicted"/>
<dbReference type="Pfam" id="PF00724">
    <property type="entry name" value="Oxidored_FMN"/>
    <property type="match status" value="1"/>
</dbReference>
<evidence type="ECO:0000259" key="2">
    <source>
        <dbReference type="Pfam" id="PF00724"/>
    </source>
</evidence>
<dbReference type="GO" id="GO:0010181">
    <property type="term" value="F:FMN binding"/>
    <property type="evidence" value="ECO:0007669"/>
    <property type="project" value="InterPro"/>
</dbReference>
<dbReference type="CDD" id="cd02933">
    <property type="entry name" value="OYE_like_FMN"/>
    <property type="match status" value="1"/>
</dbReference>